<keyword evidence="1" id="KW-1133">Transmembrane helix</keyword>
<gene>
    <name evidence="2" type="ORF">PPL_07679</name>
</gene>
<dbReference type="GeneID" id="31363160"/>
<dbReference type="AlphaFoldDB" id="D3BGM7"/>
<accession>D3BGM7</accession>
<proteinExistence type="predicted"/>
<organism evidence="2 3">
    <name type="scientific">Heterostelium pallidum (strain ATCC 26659 / Pp 5 / PN500)</name>
    <name type="common">Cellular slime mold</name>
    <name type="synonym">Polysphondylium pallidum</name>
    <dbReference type="NCBI Taxonomy" id="670386"/>
    <lineage>
        <taxon>Eukaryota</taxon>
        <taxon>Amoebozoa</taxon>
        <taxon>Evosea</taxon>
        <taxon>Eumycetozoa</taxon>
        <taxon>Dictyostelia</taxon>
        <taxon>Acytosteliales</taxon>
        <taxon>Acytosteliaceae</taxon>
        <taxon>Heterostelium</taxon>
    </lineage>
</organism>
<keyword evidence="1" id="KW-0472">Membrane</keyword>
<keyword evidence="1" id="KW-0812">Transmembrane</keyword>
<dbReference type="EMBL" id="ADBJ01000035">
    <property type="protein sequence ID" value="EFA79261.1"/>
    <property type="molecule type" value="Genomic_DNA"/>
</dbReference>
<feature type="transmembrane region" description="Helical" evidence="1">
    <location>
        <begin position="155"/>
        <end position="172"/>
    </location>
</feature>
<reference evidence="2 3" key="1">
    <citation type="journal article" date="2011" name="Genome Res.">
        <title>Phylogeny-wide analysis of social amoeba genomes highlights ancient origins for complex intercellular communication.</title>
        <authorList>
            <person name="Heidel A.J."/>
            <person name="Lawal H.M."/>
            <person name="Felder M."/>
            <person name="Schilde C."/>
            <person name="Helps N.R."/>
            <person name="Tunggal B."/>
            <person name="Rivero F."/>
            <person name="John U."/>
            <person name="Schleicher M."/>
            <person name="Eichinger L."/>
            <person name="Platzer M."/>
            <person name="Noegel A.A."/>
            <person name="Schaap P."/>
            <person name="Gloeckner G."/>
        </authorList>
    </citation>
    <scope>NUCLEOTIDE SEQUENCE [LARGE SCALE GENOMIC DNA]</scope>
    <source>
        <strain evidence="3">ATCC 26659 / Pp 5 / PN500</strain>
    </source>
</reference>
<dbReference type="InParanoid" id="D3BGM7"/>
<dbReference type="RefSeq" id="XP_020431382.1">
    <property type="nucleotide sequence ID" value="XM_020578513.1"/>
</dbReference>
<evidence type="ECO:0000313" key="2">
    <source>
        <dbReference type="EMBL" id="EFA79261.1"/>
    </source>
</evidence>
<comment type="caution">
    <text evidence="2">The sequence shown here is derived from an EMBL/GenBank/DDBJ whole genome shotgun (WGS) entry which is preliminary data.</text>
</comment>
<sequence length="173" mass="19558">MGSKQTKPESIDYESKLTAISLSIDQHLTAVLRSTEIKSLKEVHRNEYHKNIDQKVKITTSISIEITLYKLKKSQGDSAYQVHINNIRDYIEQLCKEDKYKVIKQRCEALMLGITCDESYSECLKRNWKMITGGIGVAFGAAILVILVVLHCIPFFNFVLGIGAFIATSPLIF</sequence>
<keyword evidence="3" id="KW-1185">Reference proteome</keyword>
<protein>
    <submittedName>
        <fullName evidence="2">Uncharacterized protein</fullName>
    </submittedName>
</protein>
<name>D3BGM7_HETP5</name>
<evidence type="ECO:0000256" key="1">
    <source>
        <dbReference type="SAM" id="Phobius"/>
    </source>
</evidence>
<dbReference type="Proteomes" id="UP000001396">
    <property type="component" value="Unassembled WGS sequence"/>
</dbReference>
<evidence type="ECO:0000313" key="3">
    <source>
        <dbReference type="Proteomes" id="UP000001396"/>
    </source>
</evidence>